<evidence type="ECO:0000313" key="3">
    <source>
        <dbReference type="Proteomes" id="UP000239899"/>
    </source>
</evidence>
<evidence type="ECO:0000259" key="1">
    <source>
        <dbReference type="Pfam" id="PF00149"/>
    </source>
</evidence>
<dbReference type="PANTHER" id="PTHR43143">
    <property type="entry name" value="METALLOPHOSPHOESTERASE, CALCINEURIN SUPERFAMILY"/>
    <property type="match status" value="1"/>
</dbReference>
<protein>
    <submittedName>
        <fullName evidence="2">Calcineurin-like phosphoesterase</fullName>
    </submittedName>
</protein>
<reference evidence="2 3" key="1">
    <citation type="journal article" date="2018" name="Plant J.">
        <title>Genome sequences of Chlorella sorokiniana UTEX 1602 and Micractinium conductrix SAG 241.80: implications to maltose excretion by a green alga.</title>
        <authorList>
            <person name="Arriola M.B."/>
            <person name="Velmurugan N."/>
            <person name="Zhang Y."/>
            <person name="Plunkett M.H."/>
            <person name="Hondzo H."/>
            <person name="Barney B.M."/>
        </authorList>
    </citation>
    <scope>NUCLEOTIDE SEQUENCE [LARGE SCALE GENOMIC DNA]</scope>
    <source>
        <strain evidence="3">UTEX 1602</strain>
    </source>
</reference>
<gene>
    <name evidence="2" type="ORF">C2E21_5608</name>
</gene>
<dbReference type="PANTHER" id="PTHR43143:SF4">
    <property type="entry name" value="CALCINEURIN-LIKE PHOSPHOESTERASE DOMAIN-CONTAINING PROTEIN"/>
    <property type="match status" value="1"/>
</dbReference>
<dbReference type="GO" id="GO:0016787">
    <property type="term" value="F:hydrolase activity"/>
    <property type="evidence" value="ECO:0007669"/>
    <property type="project" value="InterPro"/>
</dbReference>
<dbReference type="InterPro" id="IPR051918">
    <property type="entry name" value="STPP_CPPED1"/>
</dbReference>
<dbReference type="Pfam" id="PF00149">
    <property type="entry name" value="Metallophos"/>
    <property type="match status" value="1"/>
</dbReference>
<dbReference type="InterPro" id="IPR004843">
    <property type="entry name" value="Calcineurin-like_PHP"/>
</dbReference>
<name>A0A2P6TP75_CHLSO</name>
<dbReference type="InterPro" id="IPR029052">
    <property type="entry name" value="Metallo-depent_PP-like"/>
</dbReference>
<proteinExistence type="predicted"/>
<dbReference type="Proteomes" id="UP000239899">
    <property type="component" value="Unassembled WGS sequence"/>
</dbReference>
<organism evidence="2 3">
    <name type="scientific">Chlorella sorokiniana</name>
    <name type="common">Freshwater green alga</name>
    <dbReference type="NCBI Taxonomy" id="3076"/>
    <lineage>
        <taxon>Eukaryota</taxon>
        <taxon>Viridiplantae</taxon>
        <taxon>Chlorophyta</taxon>
        <taxon>core chlorophytes</taxon>
        <taxon>Trebouxiophyceae</taxon>
        <taxon>Chlorellales</taxon>
        <taxon>Chlorellaceae</taxon>
        <taxon>Chlorella clade</taxon>
        <taxon>Chlorella</taxon>
    </lineage>
</organism>
<sequence length="496" mass="53955">MPVLAQASVQAAAPAGPAASETFEGLKGFEDRSAAVFACAIMGDLHLEPGHQMKLFEEARRQLVGAITEDASAVPRVVQLGDLGGYKFRPGSRECFARGRDFLAGFDVPTTLVTGNHDLEGDEFETDEDNLAAWQELFRQKHYWAAEVGPATFIGLSTVRFRSNPYSVHEVHVDEEQLAFFKAELEKAAAANRPVVMFTHAPILGSGLKVVQTVHVKNRCAWLNHSSNPHAFIELVQRYPNIRLWFSGHFHLSHNYADAISVVGGTAFVLTGVIGECNRDGFRHSRLLKGTQEGYELYTVDHESGSLRLDLAHRWDDLSAPQPLTPEEELICDPSAGWLCSKVDCALGGEVEPTLQDLAPTVTWLNAGPSCMLAVQDDIIVEYDTRSMSPIGLVCMDMPDDCTARLVDAAGNEVDALNTDGSTAVALEVLSADGELHQRIKRNHVGTFFQIYQHNKWVARKKKEAEEAAAKQRAAGAAGAAAAAAAQQQAAVGARR</sequence>
<dbReference type="SUPFAM" id="SSF56300">
    <property type="entry name" value="Metallo-dependent phosphatases"/>
    <property type="match status" value="1"/>
</dbReference>
<accession>A0A2P6TP75</accession>
<evidence type="ECO:0000313" key="2">
    <source>
        <dbReference type="EMBL" id="PRW51137.1"/>
    </source>
</evidence>
<keyword evidence="3" id="KW-1185">Reference proteome</keyword>
<feature type="domain" description="Calcineurin-like phosphoesterase" evidence="1">
    <location>
        <begin position="40"/>
        <end position="251"/>
    </location>
</feature>
<dbReference type="AlphaFoldDB" id="A0A2P6TP75"/>
<dbReference type="EMBL" id="LHPG02000010">
    <property type="protein sequence ID" value="PRW51137.1"/>
    <property type="molecule type" value="Genomic_DNA"/>
</dbReference>
<dbReference type="OrthoDB" id="10260867at2759"/>
<dbReference type="Gene3D" id="3.60.21.10">
    <property type="match status" value="1"/>
</dbReference>
<comment type="caution">
    <text evidence="2">The sequence shown here is derived from an EMBL/GenBank/DDBJ whole genome shotgun (WGS) entry which is preliminary data.</text>
</comment>